<dbReference type="PROSITE" id="PS50181">
    <property type="entry name" value="FBOX"/>
    <property type="match status" value="1"/>
</dbReference>
<accession>A0A9Q8VCJ5</accession>
<proteinExistence type="predicted"/>
<feature type="domain" description="F-box" evidence="4">
    <location>
        <begin position="1"/>
        <end position="46"/>
    </location>
</feature>
<dbReference type="OrthoDB" id="341259at2759"/>
<dbReference type="SMART" id="SM00248">
    <property type="entry name" value="ANK"/>
    <property type="match status" value="6"/>
</dbReference>
<sequence>MALLKLPQDVFESVADHLEHRDYVALTKTNRHLHQVFNRRLYWESDRQLRDAALAVADVHDPSGDMPVSREYAKAQDRHPLSWAAARGRKCTFLAAFSAGIDVCRAGFLQRAAAHGQNGIVKFLLRARPSLVDEQSDFFSHPTYHGLSTALHAAVVRNHPDVVETLLKRNADPNAVAEDSCFLDTPLHRAVAHGGQIVIVRMLLTYGASVSAVNVAWRTPLHRAAANCELDIALLLVDEGARIDVTDRQGSTPLNEALLYDSEDFIAALIDRGIPLSTACPPLVDALLRSSVRSAQVIMQRFPAGPLDHQLHLGHKVHALLLAASCLCYSPRCYEAIASVVIAILNRGVHVDLRDTQGRTPLHHAVLQSNGPLARLLISRGANLLATDMLKVTPFALALKRFREKGRRLEVTTTIGDIINCLDS</sequence>
<dbReference type="GO" id="GO:0016409">
    <property type="term" value="F:palmitoyltransferase activity"/>
    <property type="evidence" value="ECO:0007669"/>
    <property type="project" value="TreeGrafter"/>
</dbReference>
<gene>
    <name evidence="5" type="ORF">JDV02_006822</name>
</gene>
<dbReference type="PANTHER" id="PTHR24161:SF121">
    <property type="entry name" value="M-PHASE PHOSPHOPROTEIN 8"/>
    <property type="match status" value="1"/>
</dbReference>
<evidence type="ECO:0000256" key="1">
    <source>
        <dbReference type="ARBA" id="ARBA00022737"/>
    </source>
</evidence>
<organism evidence="5 6">
    <name type="scientific">Purpureocillium takamizusanense</name>
    <dbReference type="NCBI Taxonomy" id="2060973"/>
    <lineage>
        <taxon>Eukaryota</taxon>
        <taxon>Fungi</taxon>
        <taxon>Dikarya</taxon>
        <taxon>Ascomycota</taxon>
        <taxon>Pezizomycotina</taxon>
        <taxon>Sordariomycetes</taxon>
        <taxon>Hypocreomycetidae</taxon>
        <taxon>Hypocreales</taxon>
        <taxon>Ophiocordycipitaceae</taxon>
        <taxon>Purpureocillium</taxon>
    </lineage>
</organism>
<keyword evidence="6" id="KW-1185">Reference proteome</keyword>
<feature type="repeat" description="ANK" evidence="3">
    <location>
        <begin position="182"/>
        <end position="215"/>
    </location>
</feature>
<evidence type="ECO:0000256" key="2">
    <source>
        <dbReference type="ARBA" id="ARBA00023043"/>
    </source>
</evidence>
<keyword evidence="1" id="KW-0677">Repeat</keyword>
<dbReference type="GO" id="GO:0000139">
    <property type="term" value="C:Golgi membrane"/>
    <property type="evidence" value="ECO:0007669"/>
    <property type="project" value="TreeGrafter"/>
</dbReference>
<dbReference type="EMBL" id="CP086359">
    <property type="protein sequence ID" value="UNI20763.1"/>
    <property type="molecule type" value="Genomic_DNA"/>
</dbReference>
<dbReference type="SUPFAM" id="SSF48403">
    <property type="entry name" value="Ankyrin repeat"/>
    <property type="match status" value="1"/>
</dbReference>
<dbReference type="InterPro" id="IPR036770">
    <property type="entry name" value="Ankyrin_rpt-contain_sf"/>
</dbReference>
<dbReference type="Pfam" id="PF12796">
    <property type="entry name" value="Ank_2"/>
    <property type="match status" value="1"/>
</dbReference>
<dbReference type="PROSITE" id="PS50088">
    <property type="entry name" value="ANK_REPEAT"/>
    <property type="match status" value="4"/>
</dbReference>
<evidence type="ECO:0000313" key="6">
    <source>
        <dbReference type="Proteomes" id="UP000829364"/>
    </source>
</evidence>
<dbReference type="PROSITE" id="PS50297">
    <property type="entry name" value="ANK_REP_REGION"/>
    <property type="match status" value="4"/>
</dbReference>
<feature type="repeat" description="ANK" evidence="3">
    <location>
        <begin position="216"/>
        <end position="248"/>
    </location>
</feature>
<evidence type="ECO:0000313" key="5">
    <source>
        <dbReference type="EMBL" id="UNI20763.1"/>
    </source>
</evidence>
<dbReference type="RefSeq" id="XP_047844244.1">
    <property type="nucleotide sequence ID" value="XM_047988251.1"/>
</dbReference>
<name>A0A9Q8VCJ5_9HYPO</name>
<protein>
    <recommendedName>
        <fullName evidence="4">F-box domain-containing protein</fullName>
    </recommendedName>
</protein>
<evidence type="ECO:0000256" key="3">
    <source>
        <dbReference type="PROSITE-ProRule" id="PRU00023"/>
    </source>
</evidence>
<dbReference type="GeneID" id="72068771"/>
<dbReference type="Proteomes" id="UP000829364">
    <property type="component" value="Chromosome 6"/>
</dbReference>
<dbReference type="AlphaFoldDB" id="A0A9Q8VCJ5"/>
<feature type="repeat" description="ANK" evidence="3">
    <location>
        <begin position="357"/>
        <end position="389"/>
    </location>
</feature>
<dbReference type="Pfam" id="PF00023">
    <property type="entry name" value="Ank"/>
    <property type="match status" value="2"/>
</dbReference>
<dbReference type="PANTHER" id="PTHR24161">
    <property type="entry name" value="ANK_REP_REGION DOMAIN-CONTAINING PROTEIN-RELATED"/>
    <property type="match status" value="1"/>
</dbReference>
<keyword evidence="2 3" id="KW-0040">ANK repeat</keyword>
<dbReference type="Gene3D" id="1.25.40.20">
    <property type="entry name" value="Ankyrin repeat-containing domain"/>
    <property type="match status" value="3"/>
</dbReference>
<feature type="repeat" description="ANK" evidence="3">
    <location>
        <begin position="146"/>
        <end position="178"/>
    </location>
</feature>
<dbReference type="InterPro" id="IPR001810">
    <property type="entry name" value="F-box_dom"/>
</dbReference>
<dbReference type="KEGG" id="ptkz:JDV02_006822"/>
<evidence type="ECO:0000259" key="4">
    <source>
        <dbReference type="PROSITE" id="PS50181"/>
    </source>
</evidence>
<reference evidence="5" key="1">
    <citation type="submission" date="2021-11" db="EMBL/GenBank/DDBJ databases">
        <title>Purpureocillium_takamizusanense_genome.</title>
        <authorList>
            <person name="Nguyen N.-H."/>
        </authorList>
    </citation>
    <scope>NUCLEOTIDE SEQUENCE</scope>
    <source>
        <strain evidence="5">PT3</strain>
    </source>
</reference>
<dbReference type="InterPro" id="IPR002110">
    <property type="entry name" value="Ankyrin_rpt"/>
</dbReference>